<evidence type="ECO:0000256" key="1">
    <source>
        <dbReference type="SAM" id="Phobius"/>
    </source>
</evidence>
<dbReference type="Proteomes" id="UP000037460">
    <property type="component" value="Unassembled WGS sequence"/>
</dbReference>
<keyword evidence="1" id="KW-0812">Transmembrane</keyword>
<reference evidence="4" key="1">
    <citation type="journal article" date="2015" name="PLoS Genet.">
        <title>Genome Sequence and Transcriptome Analyses of Chrysochromulina tobin: Metabolic Tools for Enhanced Algal Fitness in the Prominent Order Prymnesiales (Haptophyceae).</title>
        <authorList>
            <person name="Hovde B.T."/>
            <person name="Deodato C.R."/>
            <person name="Hunsperger H.M."/>
            <person name="Ryken S.A."/>
            <person name="Yost W."/>
            <person name="Jha R.K."/>
            <person name="Patterson J."/>
            <person name="Monnat R.J. Jr."/>
            <person name="Barlow S.B."/>
            <person name="Starkenburg S.R."/>
            <person name="Cattolico R.A."/>
        </authorList>
    </citation>
    <scope>NUCLEOTIDE SEQUENCE</scope>
    <source>
        <strain evidence="4">CCMP291</strain>
    </source>
</reference>
<keyword evidence="1" id="KW-0472">Membrane</keyword>
<evidence type="ECO:0000313" key="3">
    <source>
        <dbReference type="EMBL" id="KOO22082.1"/>
    </source>
</evidence>
<gene>
    <name evidence="3" type="ORF">Ctob_002695</name>
</gene>
<keyword evidence="1" id="KW-1133">Transmembrane helix</keyword>
<dbReference type="OrthoDB" id="190994at2759"/>
<name>A0A0M0J6X1_9EUKA</name>
<accession>A0A0M0J6X1</accession>
<evidence type="ECO:0000259" key="2">
    <source>
        <dbReference type="Pfam" id="PF01145"/>
    </source>
</evidence>
<dbReference type="AlphaFoldDB" id="A0A0M0J6X1"/>
<comment type="caution">
    <text evidence="3">The sequence shown here is derived from an EMBL/GenBank/DDBJ whole genome shotgun (WGS) entry which is preliminary data.</text>
</comment>
<dbReference type="Pfam" id="PF01145">
    <property type="entry name" value="Band_7"/>
    <property type="match status" value="1"/>
</dbReference>
<evidence type="ECO:0000313" key="4">
    <source>
        <dbReference type="Proteomes" id="UP000037460"/>
    </source>
</evidence>
<organism evidence="3 4">
    <name type="scientific">Chrysochromulina tobinii</name>
    <dbReference type="NCBI Taxonomy" id="1460289"/>
    <lineage>
        <taxon>Eukaryota</taxon>
        <taxon>Haptista</taxon>
        <taxon>Haptophyta</taxon>
        <taxon>Prymnesiophyceae</taxon>
        <taxon>Prymnesiales</taxon>
        <taxon>Chrysochromulinaceae</taxon>
        <taxon>Chrysochromulina</taxon>
    </lineage>
</organism>
<feature type="transmembrane region" description="Helical" evidence="1">
    <location>
        <begin position="7"/>
        <end position="30"/>
    </location>
</feature>
<dbReference type="InterPro" id="IPR001107">
    <property type="entry name" value="Band_7"/>
</dbReference>
<dbReference type="EMBL" id="JWZX01003312">
    <property type="protein sequence ID" value="KOO22082.1"/>
    <property type="molecule type" value="Genomic_DNA"/>
</dbReference>
<protein>
    <submittedName>
        <fullName evidence="3">Spfh domain band 7 family protein</fullName>
    </submittedName>
</protein>
<proteinExistence type="predicted"/>
<feature type="domain" description="Band 7" evidence="2">
    <location>
        <begin position="54"/>
        <end position="170"/>
    </location>
</feature>
<sequence>MAGEECMAISVFIFVLVPSILLIALSFATLEPIEYALNFNAITMSLENETYSVAGLYFLGFGHWFIRFPRTIQTIEFLATGENSLLHTRTSDGLPLTLGLSFQYRYQPQNLYNLYLAYKGEHHQGIAASMQISLNDIFTKQLFASIDALQISQVELPAVFQEAILESISTKQNITHSERYKENMEVTFTTQRMVAQQEANMTVIAARGVANQKLQQANANAQMTEQTVAAEMAAYTGLSRKLTFSSAEGLDYLWWDTLQSSAGRGQADGKEFLVGLDPAAYIRGDRGTRS</sequence>
<keyword evidence="4" id="KW-1185">Reference proteome</keyword>